<gene>
    <name evidence="1" type="ORF">L2E82_06903</name>
</gene>
<dbReference type="EMBL" id="CM042010">
    <property type="protein sequence ID" value="KAI3777979.1"/>
    <property type="molecule type" value="Genomic_DNA"/>
</dbReference>
<dbReference type="Proteomes" id="UP001055811">
    <property type="component" value="Linkage Group LG02"/>
</dbReference>
<keyword evidence="2" id="KW-1185">Reference proteome</keyword>
<comment type="caution">
    <text evidence="1">The sequence shown here is derived from an EMBL/GenBank/DDBJ whole genome shotgun (WGS) entry which is preliminary data.</text>
</comment>
<name>A0ACB9G3I2_CICIN</name>
<evidence type="ECO:0000313" key="2">
    <source>
        <dbReference type="Proteomes" id="UP001055811"/>
    </source>
</evidence>
<organism evidence="1 2">
    <name type="scientific">Cichorium intybus</name>
    <name type="common">Chicory</name>
    <dbReference type="NCBI Taxonomy" id="13427"/>
    <lineage>
        <taxon>Eukaryota</taxon>
        <taxon>Viridiplantae</taxon>
        <taxon>Streptophyta</taxon>
        <taxon>Embryophyta</taxon>
        <taxon>Tracheophyta</taxon>
        <taxon>Spermatophyta</taxon>
        <taxon>Magnoliopsida</taxon>
        <taxon>eudicotyledons</taxon>
        <taxon>Gunneridae</taxon>
        <taxon>Pentapetalae</taxon>
        <taxon>asterids</taxon>
        <taxon>campanulids</taxon>
        <taxon>Asterales</taxon>
        <taxon>Asteraceae</taxon>
        <taxon>Cichorioideae</taxon>
        <taxon>Cichorieae</taxon>
        <taxon>Cichoriinae</taxon>
        <taxon>Cichorium</taxon>
    </lineage>
</organism>
<reference evidence="2" key="1">
    <citation type="journal article" date="2022" name="Mol. Ecol. Resour.">
        <title>The genomes of chicory, endive, great burdock and yacon provide insights into Asteraceae palaeo-polyploidization history and plant inulin production.</title>
        <authorList>
            <person name="Fan W."/>
            <person name="Wang S."/>
            <person name="Wang H."/>
            <person name="Wang A."/>
            <person name="Jiang F."/>
            <person name="Liu H."/>
            <person name="Zhao H."/>
            <person name="Xu D."/>
            <person name="Zhang Y."/>
        </authorList>
    </citation>
    <scope>NUCLEOTIDE SEQUENCE [LARGE SCALE GENOMIC DNA]</scope>
    <source>
        <strain evidence="2">cv. Punajuju</strain>
    </source>
</reference>
<evidence type="ECO:0000313" key="1">
    <source>
        <dbReference type="EMBL" id="KAI3777979.1"/>
    </source>
</evidence>
<protein>
    <submittedName>
        <fullName evidence="1">Uncharacterized protein</fullName>
    </submittedName>
</protein>
<accession>A0ACB9G3I2</accession>
<proteinExistence type="predicted"/>
<sequence length="115" mass="12865">MGALRLGAPRQGFGRTAPVACTGLLSRRDLCTSLSNPSRKTSRTWLEIKFTNLNYLETSIPIYDFDFPASSLMISAEFAHKILPVAAQNGQPKEESQLFYLYFQSLQIWSLSSIS</sequence>
<reference evidence="1 2" key="2">
    <citation type="journal article" date="2022" name="Mol. Ecol. Resour.">
        <title>The genomes of chicory, endive, great burdock and yacon provide insights into Asteraceae paleo-polyploidization history and plant inulin production.</title>
        <authorList>
            <person name="Fan W."/>
            <person name="Wang S."/>
            <person name="Wang H."/>
            <person name="Wang A."/>
            <person name="Jiang F."/>
            <person name="Liu H."/>
            <person name="Zhao H."/>
            <person name="Xu D."/>
            <person name="Zhang Y."/>
        </authorList>
    </citation>
    <scope>NUCLEOTIDE SEQUENCE [LARGE SCALE GENOMIC DNA]</scope>
    <source>
        <strain evidence="2">cv. Punajuju</strain>
        <tissue evidence="1">Leaves</tissue>
    </source>
</reference>